<proteinExistence type="predicted"/>
<reference evidence="1 2" key="1">
    <citation type="journal article" date="2019" name="Sci. Rep.">
        <title>Orb-weaving spider Araneus ventricosus genome elucidates the spidroin gene catalogue.</title>
        <authorList>
            <person name="Kono N."/>
            <person name="Nakamura H."/>
            <person name="Ohtoshi R."/>
            <person name="Moran D.A.P."/>
            <person name="Shinohara A."/>
            <person name="Yoshida Y."/>
            <person name="Fujiwara M."/>
            <person name="Mori M."/>
            <person name="Tomita M."/>
            <person name="Arakawa K."/>
        </authorList>
    </citation>
    <scope>NUCLEOTIDE SEQUENCE [LARGE SCALE GENOMIC DNA]</scope>
</reference>
<gene>
    <name evidence="1" type="ORF">AVEN_5281_1</name>
</gene>
<evidence type="ECO:0000313" key="1">
    <source>
        <dbReference type="EMBL" id="GBM09092.1"/>
    </source>
</evidence>
<dbReference type="EMBL" id="BGPR01000265">
    <property type="protein sequence ID" value="GBM09092.1"/>
    <property type="molecule type" value="Genomic_DNA"/>
</dbReference>
<sequence length="107" mass="12049">MISELLDEINVSERPPMNSYTIDFSLLGYSDYSSGYPDYSGDSSCSSGSSSDIDLFFEHVPNGTEKNFPSLDFWDLSYKVTCQLLSFFLPFRESNLASCSIFWKCSA</sequence>
<dbReference type="Proteomes" id="UP000499080">
    <property type="component" value="Unassembled WGS sequence"/>
</dbReference>
<evidence type="ECO:0000313" key="2">
    <source>
        <dbReference type="Proteomes" id="UP000499080"/>
    </source>
</evidence>
<dbReference type="AlphaFoldDB" id="A0A4Y2CX91"/>
<protein>
    <submittedName>
        <fullName evidence="1">Uncharacterized protein</fullName>
    </submittedName>
</protein>
<comment type="caution">
    <text evidence="1">The sequence shown here is derived from an EMBL/GenBank/DDBJ whole genome shotgun (WGS) entry which is preliminary data.</text>
</comment>
<organism evidence="1 2">
    <name type="scientific">Araneus ventricosus</name>
    <name type="common">Orbweaver spider</name>
    <name type="synonym">Epeira ventricosa</name>
    <dbReference type="NCBI Taxonomy" id="182803"/>
    <lineage>
        <taxon>Eukaryota</taxon>
        <taxon>Metazoa</taxon>
        <taxon>Ecdysozoa</taxon>
        <taxon>Arthropoda</taxon>
        <taxon>Chelicerata</taxon>
        <taxon>Arachnida</taxon>
        <taxon>Araneae</taxon>
        <taxon>Araneomorphae</taxon>
        <taxon>Entelegynae</taxon>
        <taxon>Araneoidea</taxon>
        <taxon>Araneidae</taxon>
        <taxon>Araneus</taxon>
    </lineage>
</organism>
<accession>A0A4Y2CX91</accession>
<name>A0A4Y2CX91_ARAVE</name>
<keyword evidence="2" id="KW-1185">Reference proteome</keyword>